<keyword evidence="4 7" id="KW-0694">RNA-binding</keyword>
<organism evidence="9 10">
    <name type="scientific">Candidatus Fokinia crypta</name>
    <dbReference type="NCBI Taxonomy" id="1920990"/>
    <lineage>
        <taxon>Bacteria</taxon>
        <taxon>Pseudomonadati</taxon>
        <taxon>Pseudomonadota</taxon>
        <taxon>Alphaproteobacteria</taxon>
        <taxon>Rickettsiales</taxon>
        <taxon>Candidatus Midichloriaceae</taxon>
        <taxon>Candidatus Fokinia</taxon>
    </lineage>
</organism>
<keyword evidence="6 7" id="KW-0804">Transcription</keyword>
<dbReference type="SUPFAM" id="SSF54814">
    <property type="entry name" value="Prokaryotic type KH domain (KH-domain type II)"/>
    <property type="match status" value="2"/>
</dbReference>
<dbReference type="RefSeq" id="WP_323722010.1">
    <property type="nucleotide sequence ID" value="NZ_CP110343.1"/>
</dbReference>
<dbReference type="InterPro" id="IPR009019">
    <property type="entry name" value="KH_sf_prok-type"/>
</dbReference>
<dbReference type="InterPro" id="IPR015946">
    <property type="entry name" value="KH_dom-like_a/b"/>
</dbReference>
<evidence type="ECO:0000256" key="7">
    <source>
        <dbReference type="HAMAP-Rule" id="MF_00945"/>
    </source>
</evidence>
<dbReference type="PROSITE" id="PS50084">
    <property type="entry name" value="KH_TYPE_1"/>
    <property type="match status" value="1"/>
</dbReference>
<keyword evidence="2 7" id="KW-0963">Cytoplasm</keyword>
<keyword evidence="10" id="KW-1185">Reference proteome</keyword>
<gene>
    <name evidence="7" type="primary">nusA</name>
    <name evidence="9" type="ORF">Fokcrypt_00562</name>
</gene>
<dbReference type="InterPro" id="IPR010213">
    <property type="entry name" value="TF_NusA"/>
</dbReference>
<dbReference type="Gene3D" id="2.40.50.140">
    <property type="entry name" value="Nucleic acid-binding proteins"/>
    <property type="match status" value="1"/>
</dbReference>
<dbReference type="PANTHER" id="PTHR22648">
    <property type="entry name" value="TRANSCRIPTION TERMINATION FACTOR NUSA"/>
    <property type="match status" value="1"/>
</dbReference>
<dbReference type="SUPFAM" id="SSF47794">
    <property type="entry name" value="Rad51 N-terminal domain-like"/>
    <property type="match status" value="1"/>
</dbReference>
<evidence type="ECO:0000256" key="2">
    <source>
        <dbReference type="ARBA" id="ARBA00022490"/>
    </source>
</evidence>
<accession>A0ABZ0UPI4</accession>
<dbReference type="PROSITE" id="PS50126">
    <property type="entry name" value="S1"/>
    <property type="match status" value="1"/>
</dbReference>
<comment type="subcellular location">
    <subcellularLocation>
        <location evidence="7">Cytoplasm</location>
    </subcellularLocation>
</comment>
<dbReference type="NCBIfam" id="TIGR01953">
    <property type="entry name" value="NusA"/>
    <property type="match status" value="1"/>
</dbReference>
<reference evidence="9" key="1">
    <citation type="submission" date="2022-10" db="EMBL/GenBank/DDBJ databases">
        <title>Host association and intracellularity evolved multiple times independently in the Rickettsiales.</title>
        <authorList>
            <person name="Castelli M."/>
            <person name="Nardi T."/>
            <person name="Gammuto L."/>
            <person name="Bellinzona G."/>
            <person name="Sabaneyeva E."/>
            <person name="Potekhin A."/>
            <person name="Serra V."/>
            <person name="Petroni G."/>
            <person name="Sassera D."/>
        </authorList>
    </citation>
    <scope>NUCLEOTIDE SEQUENCE [LARGE SCALE GENOMIC DNA]</scope>
    <source>
        <strain evidence="9">US_Bl 11III1</strain>
    </source>
</reference>
<dbReference type="InterPro" id="IPR025249">
    <property type="entry name" value="TF_NusA_KH_1st"/>
</dbReference>
<dbReference type="InterPro" id="IPR010995">
    <property type="entry name" value="DNA_repair_Rad51/TF_NusA_a-hlx"/>
</dbReference>
<evidence type="ECO:0000259" key="8">
    <source>
        <dbReference type="PROSITE" id="PS50126"/>
    </source>
</evidence>
<comment type="similarity">
    <text evidence="7">Belongs to the NusA family.</text>
</comment>
<evidence type="ECO:0000256" key="6">
    <source>
        <dbReference type="ARBA" id="ARBA00023163"/>
    </source>
</evidence>
<dbReference type="Gene3D" id="1.10.150.20">
    <property type="entry name" value="5' to 3' exonuclease, C-terminal subdomain"/>
    <property type="match status" value="1"/>
</dbReference>
<dbReference type="Gene3D" id="3.30.300.20">
    <property type="match status" value="2"/>
</dbReference>
<name>A0ABZ0UPI4_9RICK</name>
<dbReference type="InterPro" id="IPR030842">
    <property type="entry name" value="TF_NusA_bacterial"/>
</dbReference>
<evidence type="ECO:0000256" key="5">
    <source>
        <dbReference type="ARBA" id="ARBA00023015"/>
    </source>
</evidence>
<proteinExistence type="inferred from homology"/>
<dbReference type="HAMAP" id="MF_00945_B">
    <property type="entry name" value="NusA_B"/>
    <property type="match status" value="1"/>
</dbReference>
<dbReference type="InterPro" id="IPR058582">
    <property type="entry name" value="KH_NusA_2nd"/>
</dbReference>
<protein>
    <recommendedName>
        <fullName evidence="7">Transcription termination/antitermination protein NusA</fullName>
    </recommendedName>
</protein>
<comment type="subunit">
    <text evidence="7">Monomer. Binds directly to the core enzyme of the DNA-dependent RNA polymerase and to nascent RNA.</text>
</comment>
<comment type="function">
    <text evidence="7">Participates in both transcription termination and antitermination.</text>
</comment>
<dbReference type="Proteomes" id="UP001325140">
    <property type="component" value="Chromosome"/>
</dbReference>
<dbReference type="Gene3D" id="3.30.1480.10">
    <property type="entry name" value="NusA, N-terminal domain"/>
    <property type="match status" value="1"/>
</dbReference>
<evidence type="ECO:0000256" key="1">
    <source>
        <dbReference type="ARBA" id="ARBA00022472"/>
    </source>
</evidence>
<dbReference type="EMBL" id="CP110343">
    <property type="protein sequence ID" value="WPX98034.1"/>
    <property type="molecule type" value="Genomic_DNA"/>
</dbReference>
<keyword evidence="5 7" id="KW-0805">Transcription regulation</keyword>
<dbReference type="InterPro" id="IPR003029">
    <property type="entry name" value="S1_domain"/>
</dbReference>
<dbReference type="PANTHER" id="PTHR22648:SF0">
    <property type="entry name" value="TRANSCRIPTION TERMINATION_ANTITERMINATION PROTEIN NUSA"/>
    <property type="match status" value="1"/>
</dbReference>
<dbReference type="SMART" id="SM00316">
    <property type="entry name" value="S1"/>
    <property type="match status" value="1"/>
</dbReference>
<keyword evidence="3 7" id="KW-0889">Transcription antitermination</keyword>
<feature type="domain" description="S1 motif" evidence="8">
    <location>
        <begin position="148"/>
        <end position="214"/>
    </location>
</feature>
<dbReference type="Pfam" id="PF08529">
    <property type="entry name" value="NusA_N"/>
    <property type="match status" value="1"/>
</dbReference>
<evidence type="ECO:0000256" key="3">
    <source>
        <dbReference type="ARBA" id="ARBA00022814"/>
    </source>
</evidence>
<dbReference type="Pfam" id="PF26594">
    <property type="entry name" value="KH_NusA_2nd"/>
    <property type="match status" value="1"/>
</dbReference>
<sequence>MKESGILQVVQYVSREKSMPVGLLFEMLEQTIEDVMCSKYGNHRFKCRFDRKTGKSVLYKITEVISDEDALLVSQEENAQEANICDVISVSEAKQNGHVVEVGDEILEEVPMLDIEPSIVSKARVALISKIKRIEAEREFEEYSEKIGEMFSGVVEKVDRMAVVVKLANGVLAVIPHNHQLRQDNFIHGTKVKAVLVEVKPSQDEEPQLILSRTSDLFLEQLLHREVAEIYNSTIKIVRIAREAGSRSKVVLYSSVSSINPVGACIGIKGSRVKAIMAELGGEKIDFILYSDDMREMVVNAISPVVPQKVSFSEDEDVVKIIVGSGVAHEVIGRNGQNVRLLSELIGMRIEVATEQDLISDAYNKTKKDSLILQKRLDIDMILAQLLISEKLNTVEKIAETSVSDLSAIVGGDAEIAEELISRANLAIQLGIENHADLEEEKGDKAAFANIIGMTSDGLVREKQMMMRAFARLRLNSLARIAPYSSDELYEMCNAKGFDIRKELLDIVIAKARQKAYFSIFKNSDDS</sequence>
<dbReference type="InterPro" id="IPR036555">
    <property type="entry name" value="NusA_N_sf"/>
</dbReference>
<dbReference type="CDD" id="cd02134">
    <property type="entry name" value="KH-II_NusA_rpt1"/>
    <property type="match status" value="1"/>
</dbReference>
<evidence type="ECO:0000256" key="4">
    <source>
        <dbReference type="ARBA" id="ARBA00022884"/>
    </source>
</evidence>
<dbReference type="Pfam" id="PF13184">
    <property type="entry name" value="KH_NusA_1st"/>
    <property type="match status" value="1"/>
</dbReference>
<dbReference type="SUPFAM" id="SSF69705">
    <property type="entry name" value="Transcription factor NusA, N-terminal domain"/>
    <property type="match status" value="1"/>
</dbReference>
<keyword evidence="1 7" id="KW-0806">Transcription termination</keyword>
<evidence type="ECO:0000313" key="10">
    <source>
        <dbReference type="Proteomes" id="UP001325140"/>
    </source>
</evidence>
<dbReference type="InterPro" id="IPR012340">
    <property type="entry name" value="NA-bd_OB-fold"/>
</dbReference>
<dbReference type="SUPFAM" id="SSF50249">
    <property type="entry name" value="Nucleic acid-binding proteins"/>
    <property type="match status" value="1"/>
</dbReference>
<evidence type="ECO:0000313" key="9">
    <source>
        <dbReference type="EMBL" id="WPX98034.1"/>
    </source>
</evidence>
<dbReference type="InterPro" id="IPR013735">
    <property type="entry name" value="TF_NusA_N"/>
</dbReference>